<comment type="caution">
    <text evidence="1">The sequence shown here is derived from an EMBL/GenBank/DDBJ whole genome shotgun (WGS) entry which is preliminary data.</text>
</comment>
<dbReference type="Proteomes" id="UP001165186">
    <property type="component" value="Unassembled WGS sequence"/>
</dbReference>
<keyword evidence="2" id="KW-1185">Reference proteome</keyword>
<sequence length="164" mass="18966">MHHDSEYASPILRELRLGTRTLDISDVIIDYREHARQKQALTTNKTHTTFTATLRGEEQPKKPLKCLYGNYHWYIHCFYLNPNAPDRPTDFKPNKKIQDKILKLMRNDKIKAQVETALKRGLPPTSQGKKQDKGKDTKPDTPAIMCYPTRLASNHVGALMDCRY</sequence>
<evidence type="ECO:0000313" key="1">
    <source>
        <dbReference type="EMBL" id="GME25857.1"/>
    </source>
</evidence>
<evidence type="ECO:0000313" key="2">
    <source>
        <dbReference type="Proteomes" id="UP001165186"/>
    </source>
</evidence>
<protein>
    <submittedName>
        <fullName evidence="1">Integrase catalytic core</fullName>
    </submittedName>
</protein>
<proteinExistence type="predicted"/>
<organism evidence="1 2">
    <name type="scientific">Neofusicoccum parvum</name>
    <dbReference type="NCBI Taxonomy" id="310453"/>
    <lineage>
        <taxon>Eukaryota</taxon>
        <taxon>Fungi</taxon>
        <taxon>Dikarya</taxon>
        <taxon>Ascomycota</taxon>
        <taxon>Pezizomycotina</taxon>
        <taxon>Dothideomycetes</taxon>
        <taxon>Dothideomycetes incertae sedis</taxon>
        <taxon>Botryosphaeriales</taxon>
        <taxon>Botryosphaeriaceae</taxon>
        <taxon>Neofusicoccum</taxon>
    </lineage>
</organism>
<name>A0ACB5RZF8_9PEZI</name>
<dbReference type="EMBL" id="BSXG01000023">
    <property type="protein sequence ID" value="GME25857.1"/>
    <property type="molecule type" value="Genomic_DNA"/>
</dbReference>
<gene>
    <name evidence="1" type="primary">g2731</name>
    <name evidence="1" type="ORF">NpPPO83_00002731</name>
</gene>
<accession>A0ACB5RZF8</accession>
<reference evidence="1" key="1">
    <citation type="submission" date="2024-09" db="EMBL/GenBank/DDBJ databases">
        <title>Draft Genome Sequences of Neofusicoccum parvum.</title>
        <authorList>
            <person name="Ashida A."/>
            <person name="Camagna M."/>
            <person name="Tanaka A."/>
            <person name="Takemoto D."/>
        </authorList>
    </citation>
    <scope>NUCLEOTIDE SEQUENCE</scope>
    <source>
        <strain evidence="1">PPO83</strain>
    </source>
</reference>